<proteinExistence type="inferred from homology"/>
<dbReference type="OrthoDB" id="9806346at2"/>
<dbReference type="PANTHER" id="PTHR42786:SF7">
    <property type="entry name" value="TRNA_RRNA METHYLTRANSFERASE SPOU TYPE DOMAIN-CONTAINING PROTEIN"/>
    <property type="match status" value="1"/>
</dbReference>
<keyword evidence="8" id="KW-1185">Reference proteome</keyword>
<dbReference type="GO" id="GO:0005829">
    <property type="term" value="C:cytosol"/>
    <property type="evidence" value="ECO:0007669"/>
    <property type="project" value="TreeGrafter"/>
</dbReference>
<dbReference type="Gene3D" id="1.10.8.590">
    <property type="match status" value="1"/>
</dbReference>
<dbReference type="Gene3D" id="3.40.1280.10">
    <property type="match status" value="1"/>
</dbReference>
<dbReference type="InterPro" id="IPR004384">
    <property type="entry name" value="RNA_MeTrfase_TrmJ/LasT"/>
</dbReference>
<gene>
    <name evidence="7" type="ORF">C6569_10385</name>
</gene>
<dbReference type="SUPFAM" id="SSF75217">
    <property type="entry name" value="alpha/beta knot"/>
    <property type="match status" value="1"/>
</dbReference>
<name>A0A2S0NBH6_9HYPH</name>
<evidence type="ECO:0000256" key="3">
    <source>
        <dbReference type="ARBA" id="ARBA00022679"/>
    </source>
</evidence>
<dbReference type="RefSeq" id="WP_106748777.1">
    <property type="nucleotide sequence ID" value="NZ_CP027668.1"/>
</dbReference>
<keyword evidence="3 7" id="KW-0808">Transferase</keyword>
<sequence length="399" mass="42974">MTSSPPAAPPEGSPVVVLVEPQMAENIGTTARAMANFGLSRLRLVAPRDGWPNARAYPAASGANRILDEAELFGSLEEAIADLTYTFAATARGHDQVKPVLGPREAVAGLVERTGAGEAVGVVFGRERNGLLAGEVALANAILTYPVNPAFSSLNLAQAVLVLGYEWFSQAHGAVLPHRGEERSEPATKAQMLAFFASLEKALDRVEFFRPPEKREGMVINLRNIFQRMQPTQQDVATLHGVVTALGDGAKGPARGATLTPDGAEALRNFLADSTKGLTGGTAPIRGISRLIRRNPTEAEKALWEVLVKDRRFAGRGFKRAVPIGPHVADLVSFDLRVVIDFEPHTQGDDAAERRAEKRAWLAERGYRVIVMEARVVEADPAAALDRLEMLLAERRDGG</sequence>
<dbReference type="KEGG" id="phr:C6569_10385"/>
<dbReference type="InterPro" id="IPR001537">
    <property type="entry name" value="SpoU_MeTrfase"/>
</dbReference>
<dbReference type="InterPro" id="IPR007569">
    <property type="entry name" value="DUF559"/>
</dbReference>
<dbReference type="Proteomes" id="UP000237889">
    <property type="component" value="Chromosome"/>
</dbReference>
<feature type="domain" description="DUF559" evidence="6">
    <location>
        <begin position="288"/>
        <end position="388"/>
    </location>
</feature>
<protein>
    <submittedName>
        <fullName evidence="7">RNA methyltransferase</fullName>
    </submittedName>
</protein>
<dbReference type="GO" id="GO:0008173">
    <property type="term" value="F:RNA methyltransferase activity"/>
    <property type="evidence" value="ECO:0007669"/>
    <property type="project" value="InterPro"/>
</dbReference>
<feature type="domain" description="tRNA/rRNA methyltransferase SpoU type" evidence="5">
    <location>
        <begin position="15"/>
        <end position="165"/>
    </location>
</feature>
<dbReference type="EMBL" id="CP027668">
    <property type="protein sequence ID" value="AVO45436.1"/>
    <property type="molecule type" value="Genomic_DNA"/>
</dbReference>
<dbReference type="CDD" id="cd18093">
    <property type="entry name" value="SpoU-like_TrmJ"/>
    <property type="match status" value="1"/>
</dbReference>
<dbReference type="PANTHER" id="PTHR42786">
    <property type="entry name" value="TRNA/RRNA METHYLTRANSFERASE"/>
    <property type="match status" value="1"/>
</dbReference>
<evidence type="ECO:0000259" key="6">
    <source>
        <dbReference type="Pfam" id="PF04480"/>
    </source>
</evidence>
<organism evidence="7 8">
    <name type="scientific">Phreatobacter cathodiphilus</name>
    <dbReference type="NCBI Taxonomy" id="1868589"/>
    <lineage>
        <taxon>Bacteria</taxon>
        <taxon>Pseudomonadati</taxon>
        <taxon>Pseudomonadota</taxon>
        <taxon>Alphaproteobacteria</taxon>
        <taxon>Hyphomicrobiales</taxon>
        <taxon>Phreatobacteraceae</taxon>
        <taxon>Phreatobacter</taxon>
    </lineage>
</organism>
<dbReference type="GO" id="GO:0002128">
    <property type="term" value="P:tRNA nucleoside ribose methylation"/>
    <property type="evidence" value="ECO:0007669"/>
    <property type="project" value="TreeGrafter"/>
</dbReference>
<evidence type="ECO:0000313" key="7">
    <source>
        <dbReference type="EMBL" id="AVO45436.1"/>
    </source>
</evidence>
<dbReference type="GO" id="GO:0003723">
    <property type="term" value="F:RNA binding"/>
    <property type="evidence" value="ECO:0007669"/>
    <property type="project" value="InterPro"/>
</dbReference>
<comment type="similarity">
    <text evidence="1">Belongs to the class IV-like SAM-binding methyltransferase superfamily. RNA methyltransferase TrmH family.</text>
</comment>
<evidence type="ECO:0000256" key="1">
    <source>
        <dbReference type="ARBA" id="ARBA00007228"/>
    </source>
</evidence>
<evidence type="ECO:0000256" key="4">
    <source>
        <dbReference type="ARBA" id="ARBA00022691"/>
    </source>
</evidence>
<reference evidence="7 8" key="1">
    <citation type="submission" date="2018-03" db="EMBL/GenBank/DDBJ databases">
        <title>Genome sequencing of Phreatobacter sp.</title>
        <authorList>
            <person name="Kim S.-J."/>
            <person name="Heo J."/>
            <person name="Kwon S.-W."/>
        </authorList>
    </citation>
    <scope>NUCLEOTIDE SEQUENCE [LARGE SCALE GENOMIC DNA]</scope>
    <source>
        <strain evidence="7 8">S-12</strain>
    </source>
</reference>
<evidence type="ECO:0000256" key="2">
    <source>
        <dbReference type="ARBA" id="ARBA00022603"/>
    </source>
</evidence>
<dbReference type="InterPro" id="IPR029026">
    <property type="entry name" value="tRNA_m1G_MTases_N"/>
</dbReference>
<keyword evidence="2 7" id="KW-0489">Methyltransferase</keyword>
<evidence type="ECO:0000313" key="8">
    <source>
        <dbReference type="Proteomes" id="UP000237889"/>
    </source>
</evidence>
<evidence type="ECO:0000259" key="5">
    <source>
        <dbReference type="Pfam" id="PF00588"/>
    </source>
</evidence>
<accession>A0A2S0NBH6</accession>
<dbReference type="Pfam" id="PF00588">
    <property type="entry name" value="SpoU_methylase"/>
    <property type="match status" value="1"/>
</dbReference>
<dbReference type="InterPro" id="IPR029028">
    <property type="entry name" value="Alpha/beta_knot_MTases"/>
</dbReference>
<keyword evidence="4" id="KW-0949">S-adenosyl-L-methionine</keyword>
<dbReference type="Pfam" id="PF04480">
    <property type="entry name" value="DUF559"/>
    <property type="match status" value="1"/>
</dbReference>
<dbReference type="AlphaFoldDB" id="A0A2S0NBH6"/>